<protein>
    <recommendedName>
        <fullName evidence="7">ESAT-6 protein secretion system EspG family protein</fullName>
    </recommendedName>
</protein>
<keyword evidence="6" id="KW-1185">Reference proteome</keyword>
<reference evidence="5 6" key="1">
    <citation type="submission" date="2020-08" db="EMBL/GenBank/DDBJ databases">
        <title>Genomic Encyclopedia of Type Strains, Phase III (KMG-III): the genomes of soil and plant-associated and newly described type strains.</title>
        <authorList>
            <person name="Whitman W."/>
        </authorList>
    </citation>
    <scope>NUCLEOTIDE SEQUENCE [LARGE SCALE GENOMIC DNA]</scope>
    <source>
        <strain evidence="5 6">CECT 8960</strain>
    </source>
</reference>
<dbReference type="Proteomes" id="UP000520767">
    <property type="component" value="Unassembled WGS sequence"/>
</dbReference>
<sequence>MELRVNAGTPLHPVEVDLLCVFAEVEAPFPLEIPASGTSDAEQRSLFRSAREQLTARGLADENGPLGVAEDFVFLLRSCTGVLDMVLAKEEVLLAAAVLVHRDEALLVTQDLASDDGMIAMKAATLDEAIDDLVRLVPRLEAPVTAPFSLPRRALEAAFSALVDRGEPLLAQEIDEVLAAQGIDDRVSRRMVSHLQPVLGNGQVGVARRDDTEDQWQRVGEELRWLDTERGRYRLAGDAEWMSVNPLPRQEIRDAVRKLALKTR</sequence>
<evidence type="ECO:0000256" key="3">
    <source>
        <dbReference type="ARBA" id="ARBA00022490"/>
    </source>
</evidence>
<dbReference type="Pfam" id="PF14011">
    <property type="entry name" value="ESX-1_EspG"/>
    <property type="match status" value="1"/>
</dbReference>
<gene>
    <name evidence="5" type="ORF">FHR82_008296</name>
</gene>
<evidence type="ECO:0008006" key="7">
    <source>
        <dbReference type="Google" id="ProtNLM"/>
    </source>
</evidence>
<dbReference type="EMBL" id="JACHJQ010000011">
    <property type="protein sequence ID" value="MBB4912025.1"/>
    <property type="molecule type" value="Genomic_DNA"/>
</dbReference>
<dbReference type="InterPro" id="IPR025734">
    <property type="entry name" value="EspG"/>
</dbReference>
<evidence type="ECO:0000256" key="1">
    <source>
        <dbReference type="ARBA" id="ARBA00004496"/>
    </source>
</evidence>
<proteinExistence type="inferred from homology"/>
<organism evidence="5 6">
    <name type="scientific">Actinophytocola algeriensis</name>
    <dbReference type="NCBI Taxonomy" id="1768010"/>
    <lineage>
        <taxon>Bacteria</taxon>
        <taxon>Bacillati</taxon>
        <taxon>Actinomycetota</taxon>
        <taxon>Actinomycetes</taxon>
        <taxon>Pseudonocardiales</taxon>
        <taxon>Pseudonocardiaceae</taxon>
    </lineage>
</organism>
<accession>A0A7W7QED5</accession>
<keyword evidence="3" id="KW-0963">Cytoplasm</keyword>
<evidence type="ECO:0000313" key="6">
    <source>
        <dbReference type="Proteomes" id="UP000520767"/>
    </source>
</evidence>
<comment type="caution">
    <text evidence="5">The sequence shown here is derived from an EMBL/GenBank/DDBJ whole genome shotgun (WGS) entry which is preliminary data.</text>
</comment>
<keyword evidence="4" id="KW-0143">Chaperone</keyword>
<name>A0A7W7QED5_9PSEU</name>
<evidence type="ECO:0000313" key="5">
    <source>
        <dbReference type="EMBL" id="MBB4912025.1"/>
    </source>
</evidence>
<dbReference type="AlphaFoldDB" id="A0A7W7QED5"/>
<comment type="similarity">
    <text evidence="2">Belongs to the EspG family.</text>
</comment>
<dbReference type="RefSeq" id="WP_184816000.1">
    <property type="nucleotide sequence ID" value="NZ_JACHJQ010000011.1"/>
</dbReference>
<evidence type="ECO:0000256" key="4">
    <source>
        <dbReference type="ARBA" id="ARBA00023186"/>
    </source>
</evidence>
<comment type="subcellular location">
    <subcellularLocation>
        <location evidence="1">Cytoplasm</location>
    </subcellularLocation>
</comment>
<evidence type="ECO:0000256" key="2">
    <source>
        <dbReference type="ARBA" id="ARBA00006411"/>
    </source>
</evidence>